<feature type="transmembrane region" description="Helical" evidence="3">
    <location>
        <begin position="582"/>
        <end position="600"/>
    </location>
</feature>
<evidence type="ECO:0000256" key="3">
    <source>
        <dbReference type="SAM" id="Phobius"/>
    </source>
</evidence>
<keyword evidence="1" id="KW-0378">Hydrolase</keyword>
<accession>A0A6G0XH91</accession>
<protein>
    <submittedName>
        <fullName evidence="4">Uncharacterized protein</fullName>
    </submittedName>
</protein>
<gene>
    <name evidence="4" type="ORF">Ae201684_004817</name>
</gene>
<dbReference type="GO" id="GO:0016316">
    <property type="term" value="F:phosphatidylinositol-3,4-bisphosphate 4-phosphatase activity"/>
    <property type="evidence" value="ECO:0007669"/>
    <property type="project" value="InterPro"/>
</dbReference>
<dbReference type="PANTHER" id="PTHR12187:SF11">
    <property type="entry name" value="PHOSPHATIDYLINOSITOL-3,4-BISPHOSPHATE 4-PHOSPHATASE"/>
    <property type="match status" value="1"/>
</dbReference>
<keyword evidence="3" id="KW-0472">Membrane</keyword>
<name>A0A6G0XH91_9STRA</name>
<keyword evidence="3" id="KW-1133">Transmembrane helix</keyword>
<dbReference type="PANTHER" id="PTHR12187">
    <property type="entry name" value="AGAP000124-PA"/>
    <property type="match status" value="1"/>
</dbReference>
<feature type="transmembrane region" description="Helical" evidence="3">
    <location>
        <begin position="625"/>
        <end position="646"/>
    </location>
</feature>
<evidence type="ECO:0000256" key="2">
    <source>
        <dbReference type="ARBA" id="ARBA00023098"/>
    </source>
</evidence>
<evidence type="ECO:0000313" key="4">
    <source>
        <dbReference type="EMBL" id="KAF0739643.1"/>
    </source>
</evidence>
<keyword evidence="2" id="KW-0443">Lipid metabolism</keyword>
<keyword evidence="3" id="KW-0812">Transmembrane</keyword>
<evidence type="ECO:0000313" key="5">
    <source>
        <dbReference type="Proteomes" id="UP000481153"/>
    </source>
</evidence>
<sequence>MWTCLPCCENSTTSPSLACCAQSSDNSVAFGGCIGLPCCSQGRLDSDKFASLYLWKPCLPYVDCLGKPFCGDTYNVKQEVVTVSGWTCTDDGCCGTTTKDYTWRATQPPAYPNQNNTQVTISFDMEYLKRTFFVNNEPNATKIQQILIPFPGEWIWNSNQSSCSISTPTVEITPLTSCNLTVVASAPYVLADISSVPFSTEGSFSIHLLNVATPSGVVNSPPLPMHFVAKLPSFDFRVYTSTLLVNSLKAGGISQGVFTPHNVLSQAVDNATLQFSSSLAISQASLLRLNFSQSGFNFIDSSWFVVGAPAVPIAATYDDKLKLWVLILPFDIPANATVNLTVTHARNPEATFKDTFASIPVDVLSKSSHGLVATGVITATLVHDVTASPPSGPYNWISLVLLVLSLMFCLLMLFKHGLFLFPRHPIALFSDITAVASVLGLLLGVINNAMWVAGSNVFFYMKCGMSSLAFTMLLSVCFHWGAVLSPRIRKLPTLVTLVSFLGLNVLFYTFQLVVAFTHRDVIGQVYSAEMSVNMLAPTYPCKDGLTFQYVFSDIQPFYTQCYLSHLNLADVHFFTWFSNTTYSIFALLTIGVLGLGWMVMRRGSKILHLISYSPQQIYLMKALRLYTALIGLVTCTYLLAFAMQFVQSEVPYYWWYLTTVWLPQCIPPCCFIFLQWNSATKSLRKDNDERSNHSKEVIVTPRIVSDAATISPIDDCLDTINDPSFDRSTMETVPPPTVGLSLRLMLPETISSGCYVAVETQAGKWQRVASTDTMVPEPTSSPDMFVVSFLSVAHVDVRSTGAFRFLVFSARDSLHVKSSSNGSTASTQQQSHHHATAASALDGLEYLEDDSDSDEDEDDPLLQFLQPTDRCISSFTVDAATLFRNVDGGGLVLEAASGQCRLHGTCVLHITFVHDADLMRRNTTLGGAATAVGKLVSSQYHLQDQGILVVEDLMESPFSNVMPGQYLDIIVARRTKAFWQAEQDLQQFVALEHARMHQDASMGTLYENLLEQIQDEADRRQCRDWLQERVQVRKEYVAMLHAARQTAWKRERDRNRFKPSTAKKDPALAFLPLNLHLQEMHVLATNDQVYETTTVGAFAAHMYKFKQGGVFSLQQEADKCKPVDVPSLFPSTWQYLSQVERRRGDLAWTIDTRLDMCVPQALSTLVTAFCSRIHFLLDKPARFERMLHAGFIFHVESLLSTYGAELGMLEDMMVAMDTLGRFRFLLVSDGGDLPAGASRSGDDGESWTSSITSVDLYSNVEDALLGNRTHEHAKSEDEDFVIRVVVRSRGRVSIPRRCLVAIHPILFNIGINEKQTLANMSAAYPKKLQDHINDTAVTRLKPLVQSHCEHAPGDDLAPRLLKELIQAVYVSNASRKKHPEVLQLSSRLVRHLDGGRVTVCKSAKDRTGMSVTLEQGMILNRHHELPSSKMAEVVATMRTRGVRIENTLKNTGRRRFAFNALQRSMMPEQYRCPPEAGGRNMS</sequence>
<dbReference type="VEuPathDB" id="FungiDB:AeMF1_009769"/>
<dbReference type="GO" id="GO:0005737">
    <property type="term" value="C:cytoplasm"/>
    <property type="evidence" value="ECO:0007669"/>
    <property type="project" value="TreeGrafter"/>
</dbReference>
<reference evidence="4 5" key="1">
    <citation type="submission" date="2019-07" db="EMBL/GenBank/DDBJ databases">
        <title>Genomics analysis of Aphanomyces spp. identifies a new class of oomycete effector associated with host adaptation.</title>
        <authorList>
            <person name="Gaulin E."/>
        </authorList>
    </citation>
    <scope>NUCLEOTIDE SEQUENCE [LARGE SCALE GENOMIC DNA]</scope>
    <source>
        <strain evidence="4 5">ATCC 201684</strain>
    </source>
</reference>
<evidence type="ECO:0000256" key="1">
    <source>
        <dbReference type="ARBA" id="ARBA00022801"/>
    </source>
</evidence>
<feature type="transmembrane region" description="Helical" evidence="3">
    <location>
        <begin position="426"/>
        <end position="446"/>
    </location>
</feature>
<dbReference type="InterPro" id="IPR039034">
    <property type="entry name" value="INPP4"/>
</dbReference>
<feature type="transmembrane region" description="Helical" evidence="3">
    <location>
        <begin position="494"/>
        <end position="516"/>
    </location>
</feature>
<dbReference type="Proteomes" id="UP000481153">
    <property type="component" value="Unassembled WGS sequence"/>
</dbReference>
<keyword evidence="5" id="KW-1185">Reference proteome</keyword>
<feature type="transmembrane region" description="Helical" evidence="3">
    <location>
        <begin position="458"/>
        <end position="482"/>
    </location>
</feature>
<proteinExistence type="predicted"/>
<organism evidence="4 5">
    <name type="scientific">Aphanomyces euteiches</name>
    <dbReference type="NCBI Taxonomy" id="100861"/>
    <lineage>
        <taxon>Eukaryota</taxon>
        <taxon>Sar</taxon>
        <taxon>Stramenopiles</taxon>
        <taxon>Oomycota</taxon>
        <taxon>Saprolegniomycetes</taxon>
        <taxon>Saprolegniales</taxon>
        <taxon>Verrucalvaceae</taxon>
        <taxon>Aphanomyces</taxon>
    </lineage>
</organism>
<dbReference type="EMBL" id="VJMJ01000063">
    <property type="protein sequence ID" value="KAF0739643.1"/>
    <property type="molecule type" value="Genomic_DNA"/>
</dbReference>
<comment type="caution">
    <text evidence="4">The sequence shown here is derived from an EMBL/GenBank/DDBJ whole genome shotgun (WGS) entry which is preliminary data.</text>
</comment>
<feature type="transmembrane region" description="Helical" evidence="3">
    <location>
        <begin position="394"/>
        <end position="414"/>
    </location>
</feature>